<dbReference type="Gene3D" id="1.10.10.10">
    <property type="entry name" value="Winged helix-like DNA-binding domain superfamily/Winged helix DNA-binding domain"/>
    <property type="match status" value="1"/>
</dbReference>
<dbReference type="SMART" id="SM00448">
    <property type="entry name" value="REC"/>
    <property type="match status" value="1"/>
</dbReference>
<feature type="modified residue" description="4-aspartylphosphate" evidence="6">
    <location>
        <position position="51"/>
    </location>
</feature>
<comment type="caution">
    <text evidence="10">The sequence shown here is derived from an EMBL/GenBank/DDBJ whole genome shotgun (WGS) entry which is preliminary data.</text>
</comment>
<keyword evidence="3" id="KW-0805">Transcription regulation</keyword>
<evidence type="ECO:0000313" key="11">
    <source>
        <dbReference type="Proteomes" id="UP000823936"/>
    </source>
</evidence>
<dbReference type="SMART" id="SM00862">
    <property type="entry name" value="Trans_reg_C"/>
    <property type="match status" value="1"/>
</dbReference>
<gene>
    <name evidence="10" type="ORF">IAB12_04050</name>
</gene>
<evidence type="ECO:0000256" key="2">
    <source>
        <dbReference type="ARBA" id="ARBA00023012"/>
    </source>
</evidence>
<dbReference type="GO" id="GO:0006355">
    <property type="term" value="P:regulation of DNA-templated transcription"/>
    <property type="evidence" value="ECO:0007669"/>
    <property type="project" value="InterPro"/>
</dbReference>
<dbReference type="GO" id="GO:0000976">
    <property type="term" value="F:transcription cis-regulatory region binding"/>
    <property type="evidence" value="ECO:0007669"/>
    <property type="project" value="TreeGrafter"/>
</dbReference>
<dbReference type="SUPFAM" id="SSF52172">
    <property type="entry name" value="CheY-like"/>
    <property type="match status" value="1"/>
</dbReference>
<dbReference type="PANTHER" id="PTHR48111:SF22">
    <property type="entry name" value="REGULATOR OF RPOS"/>
    <property type="match status" value="1"/>
</dbReference>
<feature type="domain" description="OmpR/PhoB-type" evidence="9">
    <location>
        <begin position="124"/>
        <end position="222"/>
    </location>
</feature>
<name>A0A9D1PU54_9SPIO</name>
<dbReference type="AlphaFoldDB" id="A0A9D1PU54"/>
<dbReference type="PANTHER" id="PTHR48111">
    <property type="entry name" value="REGULATOR OF RPOS"/>
    <property type="match status" value="1"/>
</dbReference>
<protein>
    <submittedName>
        <fullName evidence="10">Response regulator transcription factor</fullName>
    </submittedName>
</protein>
<dbReference type="PROSITE" id="PS50110">
    <property type="entry name" value="RESPONSE_REGULATORY"/>
    <property type="match status" value="1"/>
</dbReference>
<dbReference type="Pfam" id="PF00072">
    <property type="entry name" value="Response_reg"/>
    <property type="match status" value="1"/>
</dbReference>
<dbReference type="InterPro" id="IPR001789">
    <property type="entry name" value="Sig_transdc_resp-reg_receiver"/>
</dbReference>
<dbReference type="GO" id="GO:0005829">
    <property type="term" value="C:cytosol"/>
    <property type="evidence" value="ECO:0007669"/>
    <property type="project" value="TreeGrafter"/>
</dbReference>
<proteinExistence type="predicted"/>
<keyword evidence="2" id="KW-0902">Two-component regulatory system</keyword>
<dbReference type="InterPro" id="IPR036388">
    <property type="entry name" value="WH-like_DNA-bd_sf"/>
</dbReference>
<dbReference type="GO" id="GO:0032993">
    <property type="term" value="C:protein-DNA complex"/>
    <property type="evidence" value="ECO:0007669"/>
    <property type="project" value="TreeGrafter"/>
</dbReference>
<dbReference type="Gene3D" id="6.10.250.690">
    <property type="match status" value="1"/>
</dbReference>
<dbReference type="CDD" id="cd00383">
    <property type="entry name" value="trans_reg_C"/>
    <property type="match status" value="1"/>
</dbReference>
<dbReference type="PROSITE" id="PS51755">
    <property type="entry name" value="OMPR_PHOB"/>
    <property type="match status" value="1"/>
</dbReference>
<keyword evidence="5" id="KW-0804">Transcription</keyword>
<dbReference type="InterPro" id="IPR039420">
    <property type="entry name" value="WalR-like"/>
</dbReference>
<reference evidence="10" key="1">
    <citation type="journal article" date="2021" name="PeerJ">
        <title>Extensive microbial diversity within the chicken gut microbiome revealed by metagenomics and culture.</title>
        <authorList>
            <person name="Gilroy R."/>
            <person name="Ravi A."/>
            <person name="Getino M."/>
            <person name="Pursley I."/>
            <person name="Horton D.L."/>
            <person name="Alikhan N.F."/>
            <person name="Baker D."/>
            <person name="Gharbi K."/>
            <person name="Hall N."/>
            <person name="Watson M."/>
            <person name="Adriaenssens E.M."/>
            <person name="Foster-Nyarko E."/>
            <person name="Jarju S."/>
            <person name="Secka A."/>
            <person name="Antonio M."/>
            <person name="Oren A."/>
            <person name="Chaudhuri R.R."/>
            <person name="La Ragione R."/>
            <person name="Hildebrand F."/>
            <person name="Pallen M.J."/>
        </authorList>
    </citation>
    <scope>NUCLEOTIDE SEQUENCE</scope>
    <source>
        <strain evidence="10">Gambia11-129</strain>
    </source>
</reference>
<dbReference type="FunFam" id="1.10.10.10:FF:000005">
    <property type="entry name" value="Two-component system response regulator"/>
    <property type="match status" value="1"/>
</dbReference>
<dbReference type="InterPro" id="IPR011006">
    <property type="entry name" value="CheY-like_superfamily"/>
</dbReference>
<feature type="domain" description="Response regulatory" evidence="8">
    <location>
        <begin position="2"/>
        <end position="116"/>
    </location>
</feature>
<evidence type="ECO:0000256" key="3">
    <source>
        <dbReference type="ARBA" id="ARBA00023015"/>
    </source>
</evidence>
<sequence>MRILVAEDERDLNRLIVRNLEDEGYAADCVYNGKDALDYLESTSYDVALLDVMMPFLSGFEVLERYRKSGGKTPVVFLTAKDGVEDRVAGLDGGADDYIVKPFSFSELLARIRVVLRRSGEKNTSILRTEDLELDMKGHRVKRAGKEINLSSKEYAILEYMMLNEGAVLSRESFISHIWNWDYEGESNVVDVYIRLLRKKIDDEFELKLIHTVRGSGYIFGRRGNDN</sequence>
<evidence type="ECO:0000259" key="9">
    <source>
        <dbReference type="PROSITE" id="PS51755"/>
    </source>
</evidence>
<dbReference type="EMBL" id="DXHU01000016">
    <property type="protein sequence ID" value="HIV98934.1"/>
    <property type="molecule type" value="Genomic_DNA"/>
</dbReference>
<dbReference type="Proteomes" id="UP000823936">
    <property type="component" value="Unassembled WGS sequence"/>
</dbReference>
<dbReference type="Gene3D" id="3.40.50.2300">
    <property type="match status" value="1"/>
</dbReference>
<evidence type="ECO:0000256" key="7">
    <source>
        <dbReference type="PROSITE-ProRule" id="PRU01091"/>
    </source>
</evidence>
<evidence type="ECO:0000256" key="4">
    <source>
        <dbReference type="ARBA" id="ARBA00023125"/>
    </source>
</evidence>
<evidence type="ECO:0000256" key="6">
    <source>
        <dbReference type="PROSITE-ProRule" id="PRU00169"/>
    </source>
</evidence>
<keyword evidence="4 7" id="KW-0238">DNA-binding</keyword>
<reference evidence="10" key="2">
    <citation type="submission" date="2021-04" db="EMBL/GenBank/DDBJ databases">
        <authorList>
            <person name="Gilroy R."/>
        </authorList>
    </citation>
    <scope>NUCLEOTIDE SEQUENCE</scope>
    <source>
        <strain evidence="10">Gambia11-129</strain>
    </source>
</reference>
<evidence type="ECO:0000259" key="8">
    <source>
        <dbReference type="PROSITE" id="PS50110"/>
    </source>
</evidence>
<evidence type="ECO:0000313" key="10">
    <source>
        <dbReference type="EMBL" id="HIV98934.1"/>
    </source>
</evidence>
<dbReference type="Pfam" id="PF00486">
    <property type="entry name" value="Trans_reg_C"/>
    <property type="match status" value="1"/>
</dbReference>
<dbReference type="GO" id="GO:0000156">
    <property type="term" value="F:phosphorelay response regulator activity"/>
    <property type="evidence" value="ECO:0007669"/>
    <property type="project" value="TreeGrafter"/>
</dbReference>
<accession>A0A9D1PU54</accession>
<evidence type="ECO:0000256" key="5">
    <source>
        <dbReference type="ARBA" id="ARBA00023163"/>
    </source>
</evidence>
<organism evidence="10 11">
    <name type="scientific">Candidatus Ornithospirochaeta avicola</name>
    <dbReference type="NCBI Taxonomy" id="2840896"/>
    <lineage>
        <taxon>Bacteria</taxon>
        <taxon>Pseudomonadati</taxon>
        <taxon>Spirochaetota</taxon>
        <taxon>Spirochaetia</taxon>
        <taxon>Spirochaetales</taxon>
        <taxon>Spirochaetaceae</taxon>
        <taxon>Spirochaetaceae incertae sedis</taxon>
        <taxon>Candidatus Ornithospirochaeta</taxon>
    </lineage>
</organism>
<evidence type="ECO:0000256" key="1">
    <source>
        <dbReference type="ARBA" id="ARBA00022553"/>
    </source>
</evidence>
<keyword evidence="1 6" id="KW-0597">Phosphoprotein</keyword>
<feature type="DNA-binding region" description="OmpR/PhoB-type" evidence="7">
    <location>
        <begin position="124"/>
        <end position="222"/>
    </location>
</feature>
<dbReference type="InterPro" id="IPR001867">
    <property type="entry name" value="OmpR/PhoB-type_DNA-bd"/>
</dbReference>